<evidence type="ECO:0000256" key="2">
    <source>
        <dbReference type="ARBA" id="ARBA00001460"/>
    </source>
</evidence>
<dbReference type="Proteomes" id="UP000092845">
    <property type="component" value="Unassembled WGS sequence"/>
</dbReference>
<dbReference type="InterPro" id="IPR002496">
    <property type="entry name" value="PRib_AMP_CycHydrolase_dom"/>
</dbReference>
<feature type="domain" description="Phosphoribosyl-AMP cyclohydrolase" evidence="14">
    <location>
        <begin position="45"/>
        <end position="117"/>
    </location>
</feature>
<proteinExistence type="predicted"/>
<dbReference type="Pfam" id="PF01502">
    <property type="entry name" value="PRA-CH"/>
    <property type="match status" value="1"/>
</dbReference>
<evidence type="ECO:0000313" key="16">
    <source>
        <dbReference type="Proteomes" id="UP000092845"/>
    </source>
</evidence>
<keyword evidence="12" id="KW-0368">Histidine biosynthesis</keyword>
<dbReference type="CDD" id="cd11534">
    <property type="entry name" value="NTP-PPase_HisIE_like"/>
    <property type="match status" value="1"/>
</dbReference>
<dbReference type="GO" id="GO:0005524">
    <property type="term" value="F:ATP binding"/>
    <property type="evidence" value="ECO:0007669"/>
    <property type="project" value="UniProtKB-KW"/>
</dbReference>
<organism evidence="15 16">
    <name type="scientific">Tremblaya princeps</name>
    <dbReference type="NCBI Taxonomy" id="189385"/>
    <lineage>
        <taxon>Bacteria</taxon>
        <taxon>Pseudomonadati</taxon>
        <taxon>Pseudomonadota</taxon>
        <taxon>Betaproteobacteria</taxon>
        <taxon>Candidatus Tremblayella</taxon>
    </lineage>
</organism>
<evidence type="ECO:0000313" key="15">
    <source>
        <dbReference type="EMBL" id="SBT63017.1"/>
    </source>
</evidence>
<dbReference type="GO" id="GO:0004635">
    <property type="term" value="F:phosphoribosyl-AMP cyclohydrolase activity"/>
    <property type="evidence" value="ECO:0007669"/>
    <property type="project" value="UniProtKB-EC"/>
</dbReference>
<keyword evidence="11" id="KW-0067">ATP-binding</keyword>
<dbReference type="EMBL" id="FLRF01000003">
    <property type="protein sequence ID" value="SBT63017.1"/>
    <property type="molecule type" value="Genomic_DNA"/>
</dbReference>
<evidence type="ECO:0000256" key="3">
    <source>
        <dbReference type="ARBA" id="ARBA00005169"/>
    </source>
</evidence>
<evidence type="ECO:0000259" key="14">
    <source>
        <dbReference type="Pfam" id="PF01502"/>
    </source>
</evidence>
<dbReference type="PANTHER" id="PTHR42945:SF1">
    <property type="entry name" value="HISTIDINE BIOSYNTHESIS BIFUNCTIONAL PROTEIN HIS7"/>
    <property type="match status" value="1"/>
</dbReference>
<evidence type="ECO:0000256" key="9">
    <source>
        <dbReference type="ARBA" id="ARBA00022741"/>
    </source>
</evidence>
<gene>
    <name evidence="15" type="primary">hisI</name>
    <name evidence="15" type="ORF">TREMTM_C_00930</name>
</gene>
<dbReference type="InterPro" id="IPR038019">
    <property type="entry name" value="PRib_AMP_CycHydrolase_sf"/>
</dbReference>
<dbReference type="EC" id="3.5.4.19" evidence="6"/>
<dbReference type="PANTHER" id="PTHR42945">
    <property type="entry name" value="HISTIDINE BIOSYNTHESIS BIFUNCTIONAL PROTEIN"/>
    <property type="match status" value="1"/>
</dbReference>
<sequence length="228" mass="24060">MPSGHTSGRTPPMSSSGYCWWAAVRWHGAVVSVVVQDADTGMVIMHAALNRDALVGCLTTGRAGYTARASGAAWRKGAGSGQEHHAAEVRMDCDRDSMLLMVHASAASCHMGSFCCYNWLLGCPYHLCTGSVLRGVALAPCSTSHTSRLVRSGGHGALRKLHEELAELSAAANPSAPPILAVKEAADVCYHALVVLMARGVHPHAMSTELAERAGMPGVRERCSRVCV</sequence>
<dbReference type="AlphaFoldDB" id="A0A1C3K905"/>
<comment type="catalytic activity">
    <reaction evidence="2">
        <text>1-(5-phospho-beta-D-ribosyl)-ATP + H2O = 1-(5-phospho-beta-D-ribosyl)-5'-AMP + diphosphate + H(+)</text>
        <dbReference type="Rhea" id="RHEA:22828"/>
        <dbReference type="ChEBI" id="CHEBI:15377"/>
        <dbReference type="ChEBI" id="CHEBI:15378"/>
        <dbReference type="ChEBI" id="CHEBI:33019"/>
        <dbReference type="ChEBI" id="CHEBI:59457"/>
        <dbReference type="ChEBI" id="CHEBI:73183"/>
        <dbReference type="EC" id="3.6.1.31"/>
    </reaction>
</comment>
<evidence type="ECO:0000256" key="13">
    <source>
        <dbReference type="ARBA" id="ARBA00023268"/>
    </source>
</evidence>
<protein>
    <recommendedName>
        <fullName evidence="7">Histidine biosynthesis bifunctional protein HisIE</fullName>
        <ecNumber evidence="6">3.5.4.19</ecNumber>
        <ecNumber evidence="5">3.6.1.31</ecNumber>
    </recommendedName>
</protein>
<dbReference type="SUPFAM" id="SSF101386">
    <property type="entry name" value="all-alpha NTP pyrophosphatases"/>
    <property type="match status" value="1"/>
</dbReference>
<comment type="pathway">
    <text evidence="3">Amino-acid biosynthesis; L-histidine biosynthesis; L-histidine from 5-phospho-alpha-D-ribose 1-diphosphate: step 3/9.</text>
</comment>
<evidence type="ECO:0000256" key="6">
    <source>
        <dbReference type="ARBA" id="ARBA00012721"/>
    </source>
</evidence>
<evidence type="ECO:0000256" key="4">
    <source>
        <dbReference type="ARBA" id="ARBA00005204"/>
    </source>
</evidence>
<dbReference type="UniPathway" id="UPA00031">
    <property type="reaction ID" value="UER00007"/>
</dbReference>
<dbReference type="Gene3D" id="1.10.287.1080">
    <property type="entry name" value="MazG-like"/>
    <property type="match status" value="1"/>
</dbReference>
<evidence type="ECO:0000256" key="7">
    <source>
        <dbReference type="ARBA" id="ARBA00017720"/>
    </source>
</evidence>
<name>A0A1C3K905_TREPR</name>
<evidence type="ECO:0000256" key="11">
    <source>
        <dbReference type="ARBA" id="ARBA00022840"/>
    </source>
</evidence>
<dbReference type="EC" id="3.6.1.31" evidence="5"/>
<evidence type="ECO:0000256" key="10">
    <source>
        <dbReference type="ARBA" id="ARBA00022801"/>
    </source>
</evidence>
<dbReference type="InterPro" id="IPR008179">
    <property type="entry name" value="HisE"/>
</dbReference>
<evidence type="ECO:0000256" key="5">
    <source>
        <dbReference type="ARBA" id="ARBA00012414"/>
    </source>
</evidence>
<comment type="pathway">
    <text evidence="4">Amino-acid biosynthesis; L-histidine biosynthesis; L-histidine from 5-phospho-alpha-D-ribose 1-diphosphate: step 2/9.</text>
</comment>
<dbReference type="Pfam" id="PF01503">
    <property type="entry name" value="PRA-PH"/>
    <property type="match status" value="1"/>
</dbReference>
<keyword evidence="13" id="KW-0511">Multifunctional enzyme</keyword>
<accession>A0A1C3K905</accession>
<keyword evidence="8" id="KW-0028">Amino-acid biosynthesis</keyword>
<evidence type="ECO:0000256" key="12">
    <source>
        <dbReference type="ARBA" id="ARBA00023102"/>
    </source>
</evidence>
<reference evidence="16" key="1">
    <citation type="submission" date="2016-04" db="EMBL/GenBank/DDBJ databases">
        <authorList>
            <person name="Szabo Gitta"/>
        </authorList>
    </citation>
    <scope>NUCLEOTIDE SEQUENCE [LARGE SCALE GENOMIC DNA]</scope>
</reference>
<dbReference type="Gene3D" id="3.10.20.810">
    <property type="entry name" value="Phosphoribosyl-AMP cyclohydrolase"/>
    <property type="match status" value="1"/>
</dbReference>
<comment type="catalytic activity">
    <reaction evidence="1">
        <text>1-(5-phospho-beta-D-ribosyl)-5'-AMP + H2O = 1-(5-phospho-beta-D-ribosyl)-5-[(5-phospho-beta-D-ribosylamino)methylideneamino]imidazole-4-carboxamide</text>
        <dbReference type="Rhea" id="RHEA:20049"/>
        <dbReference type="ChEBI" id="CHEBI:15377"/>
        <dbReference type="ChEBI" id="CHEBI:58435"/>
        <dbReference type="ChEBI" id="CHEBI:59457"/>
        <dbReference type="EC" id="3.5.4.19"/>
    </reaction>
</comment>
<dbReference type="NCBIfam" id="TIGR03188">
    <property type="entry name" value="histidine_hisI"/>
    <property type="match status" value="1"/>
</dbReference>
<keyword evidence="9" id="KW-0547">Nucleotide-binding</keyword>
<evidence type="ECO:0000256" key="8">
    <source>
        <dbReference type="ARBA" id="ARBA00022605"/>
    </source>
</evidence>
<evidence type="ECO:0000256" key="1">
    <source>
        <dbReference type="ARBA" id="ARBA00000024"/>
    </source>
</evidence>
<dbReference type="GO" id="GO:0004636">
    <property type="term" value="F:phosphoribosyl-ATP diphosphatase activity"/>
    <property type="evidence" value="ECO:0007669"/>
    <property type="project" value="UniProtKB-EC"/>
</dbReference>
<dbReference type="InterPro" id="IPR021130">
    <property type="entry name" value="PRib-ATP_PPHydrolase-like"/>
</dbReference>
<keyword evidence="10" id="KW-0378">Hydrolase</keyword>
<dbReference type="GO" id="GO:0000105">
    <property type="term" value="P:L-histidine biosynthetic process"/>
    <property type="evidence" value="ECO:0007669"/>
    <property type="project" value="UniProtKB-UniPathway"/>
</dbReference>
<dbReference type="SUPFAM" id="SSF141734">
    <property type="entry name" value="HisI-like"/>
    <property type="match status" value="1"/>
</dbReference>